<name>A0A914X671_9BILA</name>
<reference evidence="3" key="1">
    <citation type="submission" date="2022-11" db="UniProtKB">
        <authorList>
            <consortium name="WormBaseParasite"/>
        </authorList>
    </citation>
    <scope>IDENTIFICATION</scope>
</reference>
<dbReference type="AlphaFoldDB" id="A0A914X671"/>
<feature type="region of interest" description="Disordered" evidence="1">
    <location>
        <begin position="69"/>
        <end position="89"/>
    </location>
</feature>
<evidence type="ECO:0000256" key="1">
    <source>
        <dbReference type="SAM" id="MobiDB-lite"/>
    </source>
</evidence>
<proteinExistence type="predicted"/>
<evidence type="ECO:0000313" key="2">
    <source>
        <dbReference type="Proteomes" id="UP000887566"/>
    </source>
</evidence>
<dbReference type="WBParaSite" id="PSAMB.scaffold6181size10015.g28034.t1">
    <property type="protein sequence ID" value="PSAMB.scaffold6181size10015.g28034.t1"/>
    <property type="gene ID" value="PSAMB.scaffold6181size10015.g28034"/>
</dbReference>
<organism evidence="2 3">
    <name type="scientific">Plectus sambesii</name>
    <dbReference type="NCBI Taxonomy" id="2011161"/>
    <lineage>
        <taxon>Eukaryota</taxon>
        <taxon>Metazoa</taxon>
        <taxon>Ecdysozoa</taxon>
        <taxon>Nematoda</taxon>
        <taxon>Chromadorea</taxon>
        <taxon>Plectida</taxon>
        <taxon>Plectina</taxon>
        <taxon>Plectoidea</taxon>
        <taxon>Plectidae</taxon>
        <taxon>Plectus</taxon>
    </lineage>
</organism>
<protein>
    <submittedName>
        <fullName evidence="3">Uncharacterized protein</fullName>
    </submittedName>
</protein>
<accession>A0A914X671</accession>
<keyword evidence="2" id="KW-1185">Reference proteome</keyword>
<sequence>MWLLGVRERSAERGTKGACGAVKGCVIVCRRPSVGALFAHRGLADGPWWSQPYVHLCRCRRWRRVGSAHQRDPTRPCSPARPSYDRASVGAPIGRPLRRRASIRRLMRNGGDCVWPAVLAS</sequence>
<evidence type="ECO:0000313" key="3">
    <source>
        <dbReference type="WBParaSite" id="PSAMB.scaffold6181size10015.g28034.t1"/>
    </source>
</evidence>
<dbReference type="Proteomes" id="UP000887566">
    <property type="component" value="Unplaced"/>
</dbReference>